<keyword evidence="8" id="KW-1185">Reference proteome</keyword>
<keyword evidence="4 5" id="KW-0472">Membrane</keyword>
<name>A0ABW8AQE2_9ACTN</name>
<dbReference type="InterPro" id="IPR011701">
    <property type="entry name" value="MFS"/>
</dbReference>
<dbReference type="PANTHER" id="PTHR23527:SF1">
    <property type="entry name" value="BLL3282 PROTEIN"/>
    <property type="match status" value="1"/>
</dbReference>
<sequence length="411" mass="41461">MRSTAPVAAHATGHRWWVLLAGLLSLVAACTFQYGLPFLVPTLRASGLSLTEVAWLVSAPVVGILAALIAWGAVTDRYGERWVLAGGLAGAAVLLVVAAQQARAGHTLALGVALAAAGASAAAVQVASGRLILGWFAAHERGLAMGLRQTAQPLGVGLAAVTVPYLSPVADREHGVARSMVLMAALCAVAAVVIAALARDPQLPDSAEVGRSGRAGNPYASSYLPRIHLASALLVIPQFGVAAFAYDYLVTVRGLDAGVAGAVLALAQAGGAFSRLGAGWWSDRVGARLGPMRSLALVIATTVLATGLFAALPAPETPTVVVVVLAAVFSVSTNGLAFTAVAERAGRAWAGRALGVQNTGQNGVAVLTAPVLAGLISALGNRAGYPAAFLALTVPSLVAAAIIPARSERRA</sequence>
<feature type="transmembrane region" description="Helical" evidence="5">
    <location>
        <begin position="294"/>
        <end position="314"/>
    </location>
</feature>
<dbReference type="EMBL" id="JBITLV010000004">
    <property type="protein sequence ID" value="MFI7588333.1"/>
    <property type="molecule type" value="Genomic_DNA"/>
</dbReference>
<feature type="transmembrane region" description="Helical" evidence="5">
    <location>
        <begin position="258"/>
        <end position="282"/>
    </location>
</feature>
<feature type="transmembrane region" description="Helical" evidence="5">
    <location>
        <begin position="179"/>
        <end position="198"/>
    </location>
</feature>
<feature type="transmembrane region" description="Helical" evidence="5">
    <location>
        <begin position="53"/>
        <end position="75"/>
    </location>
</feature>
<feature type="transmembrane region" description="Helical" evidence="5">
    <location>
        <begin position="385"/>
        <end position="405"/>
    </location>
</feature>
<keyword evidence="3 5" id="KW-1133">Transmembrane helix</keyword>
<dbReference type="Pfam" id="PF07690">
    <property type="entry name" value="MFS_1"/>
    <property type="match status" value="1"/>
</dbReference>
<feature type="transmembrane region" description="Helical" evidence="5">
    <location>
        <begin position="227"/>
        <end position="246"/>
    </location>
</feature>
<dbReference type="InterPro" id="IPR020846">
    <property type="entry name" value="MFS_dom"/>
</dbReference>
<feature type="transmembrane region" description="Helical" evidence="5">
    <location>
        <begin position="108"/>
        <end position="138"/>
    </location>
</feature>
<dbReference type="PANTHER" id="PTHR23527">
    <property type="entry name" value="BLL3282 PROTEIN"/>
    <property type="match status" value="1"/>
</dbReference>
<dbReference type="SUPFAM" id="SSF103473">
    <property type="entry name" value="MFS general substrate transporter"/>
    <property type="match status" value="1"/>
</dbReference>
<dbReference type="InterPro" id="IPR052952">
    <property type="entry name" value="MFS-Transporter"/>
</dbReference>
<evidence type="ECO:0000256" key="3">
    <source>
        <dbReference type="ARBA" id="ARBA00022989"/>
    </source>
</evidence>
<evidence type="ECO:0000256" key="4">
    <source>
        <dbReference type="ARBA" id="ARBA00023136"/>
    </source>
</evidence>
<organism evidence="7 8">
    <name type="scientific">Spongisporangium articulatum</name>
    <dbReference type="NCBI Taxonomy" id="3362603"/>
    <lineage>
        <taxon>Bacteria</taxon>
        <taxon>Bacillati</taxon>
        <taxon>Actinomycetota</taxon>
        <taxon>Actinomycetes</taxon>
        <taxon>Kineosporiales</taxon>
        <taxon>Kineosporiaceae</taxon>
        <taxon>Spongisporangium</taxon>
    </lineage>
</organism>
<proteinExistence type="predicted"/>
<feature type="transmembrane region" description="Helical" evidence="5">
    <location>
        <begin position="82"/>
        <end position="102"/>
    </location>
</feature>
<keyword evidence="2 5" id="KW-0812">Transmembrane</keyword>
<dbReference type="PROSITE" id="PS50850">
    <property type="entry name" value="MFS"/>
    <property type="match status" value="1"/>
</dbReference>
<dbReference type="Gene3D" id="1.20.1250.20">
    <property type="entry name" value="MFS general substrate transporter like domains"/>
    <property type="match status" value="2"/>
</dbReference>
<evidence type="ECO:0000256" key="2">
    <source>
        <dbReference type="ARBA" id="ARBA00022692"/>
    </source>
</evidence>
<evidence type="ECO:0000313" key="7">
    <source>
        <dbReference type="EMBL" id="MFI7588333.1"/>
    </source>
</evidence>
<protein>
    <submittedName>
        <fullName evidence="7">MFS transporter</fullName>
    </submittedName>
</protein>
<evidence type="ECO:0000256" key="5">
    <source>
        <dbReference type="SAM" id="Phobius"/>
    </source>
</evidence>
<evidence type="ECO:0000256" key="1">
    <source>
        <dbReference type="ARBA" id="ARBA00004651"/>
    </source>
</evidence>
<dbReference type="RefSeq" id="WP_398281701.1">
    <property type="nucleotide sequence ID" value="NZ_JBITLV010000004.1"/>
</dbReference>
<gene>
    <name evidence="7" type="ORF">ACIB24_14785</name>
</gene>
<reference evidence="7 8" key="1">
    <citation type="submission" date="2024-10" db="EMBL/GenBank/DDBJ databases">
        <title>The Natural Products Discovery Center: Release of the First 8490 Sequenced Strains for Exploring Actinobacteria Biosynthetic Diversity.</title>
        <authorList>
            <person name="Kalkreuter E."/>
            <person name="Kautsar S.A."/>
            <person name="Yang D."/>
            <person name="Bader C.D."/>
            <person name="Teijaro C.N."/>
            <person name="Fluegel L."/>
            <person name="Davis C.M."/>
            <person name="Simpson J.R."/>
            <person name="Lauterbach L."/>
            <person name="Steele A.D."/>
            <person name="Gui C."/>
            <person name="Meng S."/>
            <person name="Li G."/>
            <person name="Viehrig K."/>
            <person name="Ye F."/>
            <person name="Su P."/>
            <person name="Kiefer A.F."/>
            <person name="Nichols A."/>
            <person name="Cepeda A.J."/>
            <person name="Yan W."/>
            <person name="Fan B."/>
            <person name="Jiang Y."/>
            <person name="Adhikari A."/>
            <person name="Zheng C.-J."/>
            <person name="Schuster L."/>
            <person name="Cowan T.M."/>
            <person name="Smanski M.J."/>
            <person name="Chevrette M.G."/>
            <person name="De Carvalho L.P.S."/>
            <person name="Shen B."/>
        </authorList>
    </citation>
    <scope>NUCLEOTIDE SEQUENCE [LARGE SCALE GENOMIC DNA]</scope>
    <source>
        <strain evidence="7 8">NPDC049639</strain>
    </source>
</reference>
<accession>A0ABW8AQE2</accession>
<evidence type="ECO:0000313" key="8">
    <source>
        <dbReference type="Proteomes" id="UP001612915"/>
    </source>
</evidence>
<dbReference type="Proteomes" id="UP001612915">
    <property type="component" value="Unassembled WGS sequence"/>
</dbReference>
<dbReference type="InterPro" id="IPR036259">
    <property type="entry name" value="MFS_trans_sf"/>
</dbReference>
<comment type="caution">
    <text evidence="7">The sequence shown here is derived from an EMBL/GenBank/DDBJ whole genome shotgun (WGS) entry which is preliminary data.</text>
</comment>
<evidence type="ECO:0000259" key="6">
    <source>
        <dbReference type="PROSITE" id="PS50850"/>
    </source>
</evidence>
<dbReference type="PROSITE" id="PS51257">
    <property type="entry name" value="PROKAR_LIPOPROTEIN"/>
    <property type="match status" value="1"/>
</dbReference>
<feature type="domain" description="Major facilitator superfamily (MFS) profile" evidence="6">
    <location>
        <begin position="14"/>
        <end position="411"/>
    </location>
</feature>
<feature type="transmembrane region" description="Helical" evidence="5">
    <location>
        <begin position="320"/>
        <end position="341"/>
    </location>
</feature>
<comment type="subcellular location">
    <subcellularLocation>
        <location evidence="1">Cell membrane</location>
        <topology evidence="1">Multi-pass membrane protein</topology>
    </subcellularLocation>
</comment>